<evidence type="ECO:0000256" key="3">
    <source>
        <dbReference type="ARBA" id="ARBA00022679"/>
    </source>
</evidence>
<dbReference type="InterPro" id="IPR007691">
    <property type="entry name" value="LpxD"/>
</dbReference>
<dbReference type="InterPro" id="IPR020573">
    <property type="entry name" value="UDP_GlcNAc_AcTrfase_non-rep"/>
</dbReference>
<dbReference type="GO" id="GO:0009245">
    <property type="term" value="P:lipid A biosynthetic process"/>
    <property type="evidence" value="ECO:0007669"/>
    <property type="project" value="UniProtKB-KW"/>
</dbReference>
<dbReference type="CDD" id="cd03352">
    <property type="entry name" value="LbH_LpxD"/>
    <property type="match status" value="1"/>
</dbReference>
<dbReference type="InterPro" id="IPR011004">
    <property type="entry name" value="Trimer_LpxA-like_sf"/>
</dbReference>
<reference evidence="8" key="1">
    <citation type="submission" date="2018-05" db="EMBL/GenBank/DDBJ databases">
        <authorList>
            <person name="Lanie J.A."/>
            <person name="Ng W.-L."/>
            <person name="Kazmierczak K.M."/>
            <person name="Andrzejewski T.M."/>
            <person name="Davidsen T.M."/>
            <person name="Wayne K.J."/>
            <person name="Tettelin H."/>
            <person name="Glass J.I."/>
            <person name="Rusch D."/>
            <person name="Podicherti R."/>
            <person name="Tsui H.-C.T."/>
            <person name="Winkler M.E."/>
        </authorList>
    </citation>
    <scope>NUCLEOTIDE SEQUENCE</scope>
</reference>
<dbReference type="GO" id="GO:0016020">
    <property type="term" value="C:membrane"/>
    <property type="evidence" value="ECO:0007669"/>
    <property type="project" value="GOC"/>
</dbReference>
<dbReference type="PANTHER" id="PTHR43378">
    <property type="entry name" value="UDP-3-O-ACYLGLUCOSAMINE N-ACYLTRANSFERASE"/>
    <property type="match status" value="1"/>
</dbReference>
<gene>
    <name evidence="8" type="ORF">METZ01_LOCUS39750</name>
</gene>
<evidence type="ECO:0000256" key="5">
    <source>
        <dbReference type="ARBA" id="ARBA00023098"/>
    </source>
</evidence>
<keyword evidence="3" id="KW-0808">Transferase</keyword>
<evidence type="ECO:0000256" key="6">
    <source>
        <dbReference type="ARBA" id="ARBA00023315"/>
    </source>
</evidence>
<protein>
    <recommendedName>
        <fullName evidence="7">UDP-3-O-[3-hydroxymyristoyl] glucosamine N-acyltransferase non-repeat region domain-containing protein</fullName>
    </recommendedName>
</protein>
<feature type="domain" description="UDP-3-O-[3-hydroxymyristoyl] glucosamine N-acyltransferase non-repeat region" evidence="7">
    <location>
        <begin position="25"/>
        <end position="89"/>
    </location>
</feature>
<dbReference type="Pfam" id="PF00132">
    <property type="entry name" value="Hexapep"/>
    <property type="match status" value="2"/>
</dbReference>
<keyword evidence="5" id="KW-0443">Lipid metabolism</keyword>
<name>A0A381R564_9ZZZZ</name>
<dbReference type="EMBL" id="UINC01001704">
    <property type="protein sequence ID" value="SUZ86896.1"/>
    <property type="molecule type" value="Genomic_DNA"/>
</dbReference>
<evidence type="ECO:0000256" key="2">
    <source>
        <dbReference type="ARBA" id="ARBA00022556"/>
    </source>
</evidence>
<dbReference type="HAMAP" id="MF_00523">
    <property type="entry name" value="LpxD"/>
    <property type="match status" value="1"/>
</dbReference>
<dbReference type="NCBIfam" id="TIGR01853">
    <property type="entry name" value="lipid_A_lpxD"/>
    <property type="match status" value="1"/>
</dbReference>
<dbReference type="SUPFAM" id="SSF51161">
    <property type="entry name" value="Trimeric LpxA-like enzymes"/>
    <property type="match status" value="1"/>
</dbReference>
<proteinExistence type="inferred from homology"/>
<keyword evidence="1" id="KW-0444">Lipid biosynthesis</keyword>
<dbReference type="AlphaFoldDB" id="A0A381R564"/>
<dbReference type="GO" id="GO:0016410">
    <property type="term" value="F:N-acyltransferase activity"/>
    <property type="evidence" value="ECO:0007669"/>
    <property type="project" value="InterPro"/>
</dbReference>
<dbReference type="PANTHER" id="PTHR43378:SF2">
    <property type="entry name" value="UDP-3-O-ACYLGLUCOSAMINE N-ACYLTRANSFERASE 1, MITOCHONDRIAL-RELATED"/>
    <property type="match status" value="1"/>
</dbReference>
<keyword evidence="6" id="KW-0012">Acyltransferase</keyword>
<evidence type="ECO:0000259" key="7">
    <source>
        <dbReference type="Pfam" id="PF04613"/>
    </source>
</evidence>
<dbReference type="InterPro" id="IPR001451">
    <property type="entry name" value="Hexapep"/>
</dbReference>
<dbReference type="Pfam" id="PF04613">
    <property type="entry name" value="LpxD"/>
    <property type="match status" value="1"/>
</dbReference>
<keyword evidence="4" id="KW-0677">Repeat</keyword>
<evidence type="ECO:0000256" key="1">
    <source>
        <dbReference type="ARBA" id="ARBA00022516"/>
    </source>
</evidence>
<sequence>MPEITINLEELASRYGCKLNGDPTVLISKVSSLEDANSSSISFLSNDKYKSFLKDTNAGAVILRSKDLDNCPTAALIAEEPYLVFARIASYFDRVKNFEMGCHPSAIIEDSSEVPATCSIQGGAYIGKDVKLGESVFIGANAVVTSNSSIGDNSWIGPGVMILNQSNIGLRAIIHSGAVIGADGFGFSEDETSQWVKVPQSGSVRIGNDVEIGANTTIDRGTMKDTQIHDGVKLDNLIQIAHNVVIGEHTAIAASTSIAGSSVIGKYCKISGQVGITGHIEIADHTTLTARTTVMKSIKESGMYSSNLFPHQKFSIWQKNVAIFRSLSKLKSIISSIKIKEDNESDT</sequence>
<dbReference type="NCBIfam" id="NF002060">
    <property type="entry name" value="PRK00892.1"/>
    <property type="match status" value="1"/>
</dbReference>
<accession>A0A381R564</accession>
<dbReference type="Gene3D" id="3.40.1390.10">
    <property type="entry name" value="MurE/MurF, N-terminal domain"/>
    <property type="match status" value="1"/>
</dbReference>
<keyword evidence="2" id="KW-0441">Lipid A biosynthesis</keyword>
<evidence type="ECO:0000256" key="4">
    <source>
        <dbReference type="ARBA" id="ARBA00022737"/>
    </source>
</evidence>
<evidence type="ECO:0000313" key="8">
    <source>
        <dbReference type="EMBL" id="SUZ86896.1"/>
    </source>
</evidence>
<organism evidence="8">
    <name type="scientific">marine metagenome</name>
    <dbReference type="NCBI Taxonomy" id="408172"/>
    <lineage>
        <taxon>unclassified sequences</taxon>
        <taxon>metagenomes</taxon>
        <taxon>ecological metagenomes</taxon>
    </lineage>
</organism>
<dbReference type="Gene3D" id="2.160.10.10">
    <property type="entry name" value="Hexapeptide repeat proteins"/>
    <property type="match status" value="1"/>
</dbReference>